<evidence type="ECO:0000256" key="4">
    <source>
        <dbReference type="ARBA" id="ARBA00023008"/>
    </source>
</evidence>
<keyword evidence="2" id="KW-0479">Metal-binding</keyword>
<keyword evidence="14" id="KW-1185">Reference proteome</keyword>
<keyword evidence="6" id="KW-0143">Chaperone</keyword>
<comment type="function">
    <text evidence="7">Binds and deliver cytosolic copper to the copper ATPase proteins. May be important in cellular antioxidant defense.</text>
</comment>
<evidence type="ECO:0000256" key="7">
    <source>
        <dbReference type="ARBA" id="ARBA00037651"/>
    </source>
</evidence>
<evidence type="ECO:0000313" key="13">
    <source>
        <dbReference type="EMBL" id="KAK9875902.1"/>
    </source>
</evidence>
<dbReference type="PANTHER" id="PTHR46365">
    <property type="entry name" value="COPPER TRANSPORT PROTEIN ATOX1"/>
    <property type="match status" value="1"/>
</dbReference>
<name>A0AAW1U5G7_9CUCU</name>
<organism evidence="13 14">
    <name type="scientific">Henosepilachna vigintioctopunctata</name>
    <dbReference type="NCBI Taxonomy" id="420089"/>
    <lineage>
        <taxon>Eukaryota</taxon>
        <taxon>Metazoa</taxon>
        <taxon>Ecdysozoa</taxon>
        <taxon>Arthropoda</taxon>
        <taxon>Hexapoda</taxon>
        <taxon>Insecta</taxon>
        <taxon>Pterygota</taxon>
        <taxon>Neoptera</taxon>
        <taxon>Endopterygota</taxon>
        <taxon>Coleoptera</taxon>
        <taxon>Polyphaga</taxon>
        <taxon>Cucujiformia</taxon>
        <taxon>Coccinelloidea</taxon>
        <taxon>Coccinellidae</taxon>
        <taxon>Epilachninae</taxon>
        <taxon>Epilachnini</taxon>
        <taxon>Henosepilachna</taxon>
    </lineage>
</organism>
<dbReference type="EMBL" id="JARQZJ010000034">
    <property type="protein sequence ID" value="KAK9875902.1"/>
    <property type="molecule type" value="Genomic_DNA"/>
</dbReference>
<evidence type="ECO:0000259" key="12">
    <source>
        <dbReference type="PROSITE" id="PS50846"/>
    </source>
</evidence>
<dbReference type="GO" id="GO:0046872">
    <property type="term" value="F:metal ion binding"/>
    <property type="evidence" value="ECO:0007669"/>
    <property type="project" value="UniProtKB-KW"/>
</dbReference>
<evidence type="ECO:0000256" key="5">
    <source>
        <dbReference type="ARBA" id="ARBA00023065"/>
    </source>
</evidence>
<keyword evidence="3" id="KW-0187">Copper transport</keyword>
<dbReference type="PANTHER" id="PTHR46365:SF1">
    <property type="entry name" value="COPPER TRANSPORT PROTEIN ATOX1"/>
    <property type="match status" value="1"/>
</dbReference>
<evidence type="ECO:0000256" key="2">
    <source>
        <dbReference type="ARBA" id="ARBA00022723"/>
    </source>
</evidence>
<dbReference type="SUPFAM" id="SSF55008">
    <property type="entry name" value="HMA, heavy metal-associated domain"/>
    <property type="match status" value="1"/>
</dbReference>
<dbReference type="AlphaFoldDB" id="A0AAW1U5G7"/>
<keyword evidence="1" id="KW-0813">Transport</keyword>
<evidence type="ECO:0000256" key="9">
    <source>
        <dbReference type="ARBA" id="ARBA00040962"/>
    </source>
</evidence>
<dbReference type="CDD" id="cd00371">
    <property type="entry name" value="HMA"/>
    <property type="match status" value="1"/>
</dbReference>
<dbReference type="FunFam" id="3.30.70.100:FF:000008">
    <property type="entry name" value="Copper transport protein ATOX1"/>
    <property type="match status" value="1"/>
</dbReference>
<evidence type="ECO:0000256" key="1">
    <source>
        <dbReference type="ARBA" id="ARBA00022448"/>
    </source>
</evidence>
<evidence type="ECO:0000256" key="8">
    <source>
        <dbReference type="ARBA" id="ARBA00038171"/>
    </source>
</evidence>
<gene>
    <name evidence="13" type="ORF">WA026_009689</name>
</gene>
<dbReference type="GO" id="GO:0016531">
    <property type="term" value="F:copper chaperone activity"/>
    <property type="evidence" value="ECO:0007669"/>
    <property type="project" value="TreeGrafter"/>
</dbReference>
<feature type="domain" description="HMA" evidence="12">
    <location>
        <begin position="4"/>
        <end position="69"/>
    </location>
</feature>
<dbReference type="InterPro" id="IPR036163">
    <property type="entry name" value="HMA_dom_sf"/>
</dbReference>
<evidence type="ECO:0000256" key="3">
    <source>
        <dbReference type="ARBA" id="ARBA00022796"/>
    </source>
</evidence>
<keyword evidence="5" id="KW-0406">Ion transport</keyword>
<evidence type="ECO:0000256" key="11">
    <source>
        <dbReference type="ARBA" id="ARBA00046351"/>
    </source>
</evidence>
<dbReference type="InterPro" id="IPR051881">
    <property type="entry name" value="Copper_transport_ATOX1-like"/>
</dbReference>
<dbReference type="Gene3D" id="3.30.70.100">
    <property type="match status" value="1"/>
</dbReference>
<evidence type="ECO:0000313" key="14">
    <source>
        <dbReference type="Proteomes" id="UP001431783"/>
    </source>
</evidence>
<reference evidence="13 14" key="1">
    <citation type="submission" date="2023-03" db="EMBL/GenBank/DDBJ databases">
        <title>Genome insight into feeding habits of ladybird beetles.</title>
        <authorList>
            <person name="Li H.-S."/>
            <person name="Huang Y.-H."/>
            <person name="Pang H."/>
        </authorList>
    </citation>
    <scope>NUCLEOTIDE SEQUENCE [LARGE SCALE GENOMIC DNA]</scope>
    <source>
        <strain evidence="13">SYSU_2023b</strain>
        <tissue evidence="13">Whole body</tissue>
    </source>
</reference>
<dbReference type="InterPro" id="IPR006121">
    <property type="entry name" value="HMA_dom"/>
</dbReference>
<sequence>MDAVQIHEYYVKMTCDGCKGAVERVLGRLKDKGVENFTIDINEQKVEVRSSLSADQILQTIRKTGKEVKYISSHN</sequence>
<dbReference type="PROSITE" id="PS50846">
    <property type="entry name" value="HMA_2"/>
    <property type="match status" value="1"/>
</dbReference>
<dbReference type="Pfam" id="PF00403">
    <property type="entry name" value="HMA"/>
    <property type="match status" value="1"/>
</dbReference>
<proteinExistence type="inferred from homology"/>
<dbReference type="Proteomes" id="UP001431783">
    <property type="component" value="Unassembled WGS sequence"/>
</dbReference>
<keyword evidence="4" id="KW-0186">Copper</keyword>
<evidence type="ECO:0000256" key="6">
    <source>
        <dbReference type="ARBA" id="ARBA00023186"/>
    </source>
</evidence>
<dbReference type="GO" id="GO:0006825">
    <property type="term" value="P:copper ion transport"/>
    <property type="evidence" value="ECO:0007669"/>
    <property type="project" value="UniProtKB-KW"/>
</dbReference>
<comment type="subunit">
    <text evidence="11">Homodimer. Interacts with ATP7B. Interacts with ATP7A. Interacts (via dimer form) with SLC31A1 (via C-terminal domain); this interaction improves ATOX1 stability and controls intracellular Cu(I) levels.</text>
</comment>
<protein>
    <recommendedName>
        <fullName evidence="9">Copper transport protein ATOX1</fullName>
    </recommendedName>
    <alternativeName>
        <fullName evidence="10">Metal transport protein ATX1</fullName>
    </alternativeName>
</protein>
<accession>A0AAW1U5G7</accession>
<comment type="caution">
    <text evidence="13">The sequence shown here is derived from an EMBL/GenBank/DDBJ whole genome shotgun (WGS) entry which is preliminary data.</text>
</comment>
<evidence type="ECO:0000256" key="10">
    <source>
        <dbReference type="ARBA" id="ARBA00043201"/>
    </source>
</evidence>
<comment type="similarity">
    <text evidence="8">Belongs to the ATX1 family.</text>
</comment>
<dbReference type="GO" id="GO:0005829">
    <property type="term" value="C:cytosol"/>
    <property type="evidence" value="ECO:0007669"/>
    <property type="project" value="TreeGrafter"/>
</dbReference>